<organism evidence="8 9">
    <name type="scientific">Periconia digitata</name>
    <dbReference type="NCBI Taxonomy" id="1303443"/>
    <lineage>
        <taxon>Eukaryota</taxon>
        <taxon>Fungi</taxon>
        <taxon>Dikarya</taxon>
        <taxon>Ascomycota</taxon>
        <taxon>Pezizomycotina</taxon>
        <taxon>Dothideomycetes</taxon>
        <taxon>Pleosporomycetidae</taxon>
        <taxon>Pleosporales</taxon>
        <taxon>Massarineae</taxon>
        <taxon>Periconiaceae</taxon>
        <taxon>Periconia</taxon>
    </lineage>
</organism>
<evidence type="ECO:0000256" key="4">
    <source>
        <dbReference type="ARBA" id="ARBA00023136"/>
    </source>
</evidence>
<name>A0A9W4U430_9PLEO</name>
<feature type="transmembrane region" description="Helical" evidence="6">
    <location>
        <begin position="186"/>
        <end position="209"/>
    </location>
</feature>
<feature type="domain" description="Major facilitator superfamily (MFS) profile" evidence="7">
    <location>
        <begin position="37"/>
        <end position="504"/>
    </location>
</feature>
<evidence type="ECO:0000259" key="7">
    <source>
        <dbReference type="PROSITE" id="PS50850"/>
    </source>
</evidence>
<feature type="transmembrane region" description="Helical" evidence="6">
    <location>
        <begin position="465"/>
        <end position="487"/>
    </location>
</feature>
<comment type="subcellular location">
    <subcellularLocation>
        <location evidence="1">Membrane</location>
        <topology evidence="1">Multi-pass membrane protein</topology>
    </subcellularLocation>
</comment>
<dbReference type="OrthoDB" id="9986881at2759"/>
<protein>
    <recommendedName>
        <fullName evidence="7">Major facilitator superfamily (MFS) profile domain-containing protein</fullName>
    </recommendedName>
</protein>
<sequence>MLDQEQNPGNDSPSHNVDVEKSPASSQLDPNGHTKVSLIHANIVGFDGPDDPYNAVNWPKKKKVIVTMLYSFLTLSATWASTAYNSGIGQVRQHFHVNTETALAGMSNAFGPLIWAPMSEAFGRKPSILIPLFGLCVFSFATATAKDIQTVLITRFFSGVFGGAPLSNVGGVLADIWSPTERGPALLLWGLCTAIGPLIAPIVGGALAINMPTVGWRWTEYVTGITLAVALILSTLYIPESFAPVLLKRKAARLRLETHNWDLHSISEERDASFGEFSRNYLVVPLEMLIDPVAFCINLYSAFTYAIIYLAIPAFLFEFQEVRQWNILESSIPFTSIIIGVLLASGVIMWGAVQYKKRFEAAGGKIIPEARLLPMMIGSIFFAAGLFIMGWTADPSIHWIGFCIGSAALGLGFFAVFQSALGYLVDTYLTLAASVIAANMFMRSMLAGAFPLFARALFTNLGLDWGMNLLGFLAAAMLPIPYVFYIFGKRLRALGKHSKKTFIS</sequence>
<feature type="transmembrane region" description="Helical" evidence="6">
    <location>
        <begin position="221"/>
        <end position="247"/>
    </location>
</feature>
<evidence type="ECO:0000256" key="1">
    <source>
        <dbReference type="ARBA" id="ARBA00004141"/>
    </source>
</evidence>
<dbReference type="CDD" id="cd17323">
    <property type="entry name" value="MFS_Tpo1_MDR_like"/>
    <property type="match status" value="1"/>
</dbReference>
<accession>A0A9W4U430</accession>
<dbReference type="FunFam" id="1.20.1250.20:FF:000011">
    <property type="entry name" value="MFS multidrug transporter, putative"/>
    <property type="match status" value="1"/>
</dbReference>
<feature type="transmembrane region" description="Helical" evidence="6">
    <location>
        <begin position="429"/>
        <end position="453"/>
    </location>
</feature>
<evidence type="ECO:0000313" key="9">
    <source>
        <dbReference type="Proteomes" id="UP001152607"/>
    </source>
</evidence>
<dbReference type="Proteomes" id="UP001152607">
    <property type="component" value="Unassembled WGS sequence"/>
</dbReference>
<dbReference type="InterPro" id="IPR020846">
    <property type="entry name" value="MFS_dom"/>
</dbReference>
<evidence type="ECO:0000256" key="2">
    <source>
        <dbReference type="ARBA" id="ARBA00022692"/>
    </source>
</evidence>
<feature type="transmembrane region" description="Helical" evidence="6">
    <location>
        <begin position="289"/>
        <end position="312"/>
    </location>
</feature>
<keyword evidence="3 6" id="KW-1133">Transmembrane helix</keyword>
<evidence type="ECO:0000256" key="5">
    <source>
        <dbReference type="SAM" id="MobiDB-lite"/>
    </source>
</evidence>
<feature type="compositionally biased region" description="Polar residues" evidence="5">
    <location>
        <begin position="1"/>
        <end position="15"/>
    </location>
</feature>
<evidence type="ECO:0000256" key="6">
    <source>
        <dbReference type="SAM" id="Phobius"/>
    </source>
</evidence>
<gene>
    <name evidence="8" type="ORF">PDIGIT_LOCUS331</name>
</gene>
<dbReference type="InterPro" id="IPR011701">
    <property type="entry name" value="MFS"/>
</dbReference>
<feature type="transmembrane region" description="Helical" evidence="6">
    <location>
        <begin position="397"/>
        <end position="417"/>
    </location>
</feature>
<evidence type="ECO:0000256" key="3">
    <source>
        <dbReference type="ARBA" id="ARBA00022989"/>
    </source>
</evidence>
<dbReference type="InterPro" id="IPR036259">
    <property type="entry name" value="MFS_trans_sf"/>
</dbReference>
<dbReference type="PROSITE" id="PS50850">
    <property type="entry name" value="MFS"/>
    <property type="match status" value="1"/>
</dbReference>
<feature type="transmembrane region" description="Helical" evidence="6">
    <location>
        <begin position="151"/>
        <end position="174"/>
    </location>
</feature>
<keyword evidence="9" id="KW-1185">Reference proteome</keyword>
<reference evidence="8" key="1">
    <citation type="submission" date="2023-01" db="EMBL/GenBank/DDBJ databases">
        <authorList>
            <person name="Van Ghelder C."/>
            <person name="Rancurel C."/>
        </authorList>
    </citation>
    <scope>NUCLEOTIDE SEQUENCE</scope>
    <source>
        <strain evidence="8">CNCM I-4278</strain>
    </source>
</reference>
<dbReference type="PANTHER" id="PTHR23502">
    <property type="entry name" value="MAJOR FACILITATOR SUPERFAMILY"/>
    <property type="match status" value="1"/>
</dbReference>
<feature type="region of interest" description="Disordered" evidence="5">
    <location>
        <begin position="1"/>
        <end position="31"/>
    </location>
</feature>
<keyword evidence="4 6" id="KW-0472">Membrane</keyword>
<dbReference type="GO" id="GO:0005886">
    <property type="term" value="C:plasma membrane"/>
    <property type="evidence" value="ECO:0007669"/>
    <property type="project" value="TreeGrafter"/>
</dbReference>
<dbReference type="EMBL" id="CAOQHR010000001">
    <property type="protein sequence ID" value="CAI6234104.1"/>
    <property type="molecule type" value="Genomic_DNA"/>
</dbReference>
<proteinExistence type="predicted"/>
<dbReference type="SUPFAM" id="SSF103473">
    <property type="entry name" value="MFS general substrate transporter"/>
    <property type="match status" value="1"/>
</dbReference>
<feature type="transmembrane region" description="Helical" evidence="6">
    <location>
        <begin position="128"/>
        <end position="145"/>
    </location>
</feature>
<evidence type="ECO:0000313" key="8">
    <source>
        <dbReference type="EMBL" id="CAI6234104.1"/>
    </source>
</evidence>
<dbReference type="GO" id="GO:0022857">
    <property type="term" value="F:transmembrane transporter activity"/>
    <property type="evidence" value="ECO:0007669"/>
    <property type="project" value="InterPro"/>
</dbReference>
<feature type="transmembrane region" description="Helical" evidence="6">
    <location>
        <begin position="332"/>
        <end position="352"/>
    </location>
</feature>
<dbReference type="Gene3D" id="1.20.1250.20">
    <property type="entry name" value="MFS general substrate transporter like domains"/>
    <property type="match status" value="1"/>
</dbReference>
<dbReference type="AlphaFoldDB" id="A0A9W4U430"/>
<dbReference type="PANTHER" id="PTHR23502:SF59">
    <property type="entry name" value="MULTIDRUG TRANSPORTER, PUTATIVE (AFU_ORTHOLOGUE AFUA_1G10370)-RELATED"/>
    <property type="match status" value="1"/>
</dbReference>
<feature type="transmembrane region" description="Helical" evidence="6">
    <location>
        <begin position="372"/>
        <end position="391"/>
    </location>
</feature>
<keyword evidence="2 6" id="KW-0812">Transmembrane</keyword>
<dbReference type="Pfam" id="PF07690">
    <property type="entry name" value="MFS_1"/>
    <property type="match status" value="1"/>
</dbReference>
<comment type="caution">
    <text evidence="8">The sequence shown here is derived from an EMBL/GenBank/DDBJ whole genome shotgun (WGS) entry which is preliminary data.</text>
</comment>